<dbReference type="PANTHER" id="PTHR46475">
    <property type="entry name" value="REGULATORY PROTEIN NPR3"/>
    <property type="match status" value="1"/>
</dbReference>
<dbReference type="GO" id="GO:0009862">
    <property type="term" value="P:systemic acquired resistance, salicylic acid mediated signaling pathway"/>
    <property type="evidence" value="ECO:0007669"/>
    <property type="project" value="InterPro"/>
</dbReference>
<dbReference type="GO" id="GO:0042742">
    <property type="term" value="P:defense response to bacterium"/>
    <property type="evidence" value="ECO:0007669"/>
    <property type="project" value="TreeGrafter"/>
</dbReference>
<dbReference type="InterPro" id="IPR021094">
    <property type="entry name" value="NPR1/NIM1-like_C"/>
</dbReference>
<dbReference type="InterPro" id="IPR044292">
    <property type="entry name" value="NPR"/>
</dbReference>
<dbReference type="PANTHER" id="PTHR46475:SF1">
    <property type="entry name" value="REGULATORY PROTEIN NPR2"/>
    <property type="match status" value="1"/>
</dbReference>
<dbReference type="GO" id="GO:0050832">
    <property type="term" value="P:defense response to fungus"/>
    <property type="evidence" value="ECO:0007669"/>
    <property type="project" value="TreeGrafter"/>
</dbReference>
<gene>
    <name evidence="2" type="ORF">C5167_018162</name>
</gene>
<dbReference type="AlphaFoldDB" id="A0A4Y7ILH2"/>
<reference evidence="2 3" key="1">
    <citation type="journal article" date="2018" name="Science">
        <title>The opium poppy genome and morphinan production.</title>
        <authorList>
            <person name="Guo L."/>
            <person name="Winzer T."/>
            <person name="Yang X."/>
            <person name="Li Y."/>
            <person name="Ning Z."/>
            <person name="He Z."/>
            <person name="Teodor R."/>
            <person name="Lu Y."/>
            <person name="Bowser T.A."/>
            <person name="Graham I.A."/>
            <person name="Ye K."/>
        </authorList>
    </citation>
    <scope>NUCLEOTIDE SEQUENCE [LARGE SCALE GENOMIC DNA]</scope>
    <source>
        <strain evidence="3">cv. HN1</strain>
        <tissue evidence="2">Leaves</tissue>
    </source>
</reference>
<dbReference type="GO" id="GO:0005634">
    <property type="term" value="C:nucleus"/>
    <property type="evidence" value="ECO:0007669"/>
    <property type="project" value="TreeGrafter"/>
</dbReference>
<feature type="domain" description="NPR1/NIM1-like C-terminal" evidence="1">
    <location>
        <begin position="5"/>
        <end position="149"/>
    </location>
</feature>
<dbReference type="STRING" id="3469.A0A4Y7ILH2"/>
<name>A0A4Y7ILH2_PAPSO</name>
<dbReference type="OMA" id="INHKARR"/>
<dbReference type="Pfam" id="PF12313">
    <property type="entry name" value="NPR1_like_C"/>
    <property type="match status" value="1"/>
</dbReference>
<dbReference type="Gramene" id="RZC49734">
    <property type="protein sequence ID" value="RZC49734"/>
    <property type="gene ID" value="C5167_018162"/>
</dbReference>
<keyword evidence="3" id="KW-1185">Reference proteome</keyword>
<protein>
    <recommendedName>
        <fullName evidence="1">NPR1/NIM1-like C-terminal domain-containing protein</fullName>
    </recommendedName>
</protein>
<accession>A0A4Y7ILH2</accession>
<organism evidence="2 3">
    <name type="scientific">Papaver somniferum</name>
    <name type="common">Opium poppy</name>
    <dbReference type="NCBI Taxonomy" id="3469"/>
    <lineage>
        <taxon>Eukaryota</taxon>
        <taxon>Viridiplantae</taxon>
        <taxon>Streptophyta</taxon>
        <taxon>Embryophyta</taxon>
        <taxon>Tracheophyta</taxon>
        <taxon>Spermatophyta</taxon>
        <taxon>Magnoliopsida</taxon>
        <taxon>Ranunculales</taxon>
        <taxon>Papaveraceae</taxon>
        <taxon>Papaveroideae</taxon>
        <taxon>Papaver</taxon>
    </lineage>
</organism>
<evidence type="ECO:0000259" key="1">
    <source>
        <dbReference type="Pfam" id="PF12313"/>
    </source>
</evidence>
<evidence type="ECO:0000313" key="2">
    <source>
        <dbReference type="EMBL" id="RZC49734.1"/>
    </source>
</evidence>
<dbReference type="GO" id="GO:2000022">
    <property type="term" value="P:regulation of jasmonic acid mediated signaling pathway"/>
    <property type="evidence" value="ECO:0007669"/>
    <property type="project" value="InterPro"/>
</dbReference>
<evidence type="ECO:0000313" key="3">
    <source>
        <dbReference type="Proteomes" id="UP000316621"/>
    </source>
</evidence>
<dbReference type="GO" id="GO:0005737">
    <property type="term" value="C:cytoplasm"/>
    <property type="evidence" value="ECO:0007669"/>
    <property type="project" value="TreeGrafter"/>
</dbReference>
<dbReference type="EMBL" id="CM010716">
    <property type="protein sequence ID" value="RZC49734.1"/>
    <property type="molecule type" value="Genomic_DNA"/>
</dbReference>
<proteinExistence type="predicted"/>
<dbReference type="GO" id="GO:2000031">
    <property type="term" value="P:regulation of salicylic acid mediated signaling pathway"/>
    <property type="evidence" value="ECO:0007669"/>
    <property type="project" value="InterPro"/>
</dbReference>
<dbReference type="Proteomes" id="UP000316621">
    <property type="component" value="Chromosome 2"/>
</dbReference>
<sequence>MAGNGDDLRMKLLFLENRESLARLLFPNEAQVRMEITEVDDTVKLLPLYAMNLNETPSSVSEEEQVALIHRIATVSKSVELGKRYFPRCNEVLDKIMESDELLELAGYNSDLPEERVMKREKFMELQEMFEMAFNQDKEDTISTSSPSSI</sequence>
<dbReference type="OrthoDB" id="1878386at2759"/>